<dbReference type="GO" id="GO:0031509">
    <property type="term" value="P:subtelomeric heterochromatin formation"/>
    <property type="evidence" value="ECO:0007669"/>
    <property type="project" value="InterPro"/>
</dbReference>
<feature type="domain" description="Histone acetyltransferase type B catalytic subunit C-terminal" evidence="15">
    <location>
        <begin position="263"/>
        <end position="314"/>
    </location>
</feature>
<dbReference type="GO" id="GO:0042393">
    <property type="term" value="F:histone binding"/>
    <property type="evidence" value="ECO:0007669"/>
    <property type="project" value="InterPro"/>
</dbReference>
<evidence type="ECO:0000313" key="16">
    <source>
        <dbReference type="EMBL" id="CAG4645540.1"/>
    </source>
</evidence>
<dbReference type="InterPro" id="IPR013523">
    <property type="entry name" value="Hist_AcTrfase_HAT1_C"/>
</dbReference>
<evidence type="ECO:0000256" key="5">
    <source>
        <dbReference type="ARBA" id="ARBA00022679"/>
    </source>
</evidence>
<feature type="domain" description="Histone acetyl transferase HAT1 N-terminal" evidence="14">
    <location>
        <begin position="7"/>
        <end position="164"/>
    </location>
</feature>
<dbReference type="PANTHER" id="PTHR12046">
    <property type="entry name" value="HISTONE ACETYLTRANSFERASE TYPE B CATALYTIC SUBUNIT"/>
    <property type="match status" value="1"/>
</dbReference>
<dbReference type="GO" id="GO:0000781">
    <property type="term" value="C:chromosome, telomeric region"/>
    <property type="evidence" value="ECO:0007669"/>
    <property type="project" value="GOC"/>
</dbReference>
<comment type="catalytic activity">
    <reaction evidence="8 9">
        <text>L-lysyl-[protein] + acetyl-CoA = N(6)-acetyl-L-lysyl-[protein] + CoA + H(+)</text>
        <dbReference type="Rhea" id="RHEA:45948"/>
        <dbReference type="Rhea" id="RHEA-COMP:9752"/>
        <dbReference type="Rhea" id="RHEA-COMP:10731"/>
        <dbReference type="ChEBI" id="CHEBI:15378"/>
        <dbReference type="ChEBI" id="CHEBI:29969"/>
        <dbReference type="ChEBI" id="CHEBI:57287"/>
        <dbReference type="ChEBI" id="CHEBI:57288"/>
        <dbReference type="ChEBI" id="CHEBI:61930"/>
        <dbReference type="EC" id="2.3.1.48"/>
    </reaction>
</comment>
<dbReference type="GO" id="GO:0004402">
    <property type="term" value="F:histone acetyltransferase activity"/>
    <property type="evidence" value="ECO:0007669"/>
    <property type="project" value="UniProtKB-UniRule"/>
</dbReference>
<feature type="coiled-coil region" evidence="13">
    <location>
        <begin position="365"/>
        <end position="392"/>
    </location>
</feature>
<comment type="similarity">
    <text evidence="2 9">Belongs to the HAT1 family.</text>
</comment>
<keyword evidence="5 9" id="KW-0808">Transferase</keyword>
<keyword evidence="6" id="KW-0539">Nucleus</keyword>
<evidence type="ECO:0000256" key="2">
    <source>
        <dbReference type="ARBA" id="ARBA00010543"/>
    </source>
</evidence>
<gene>
    <name evidence="16" type="primary">EOG090X06NC</name>
</gene>
<keyword evidence="13" id="KW-0175">Coiled coil</keyword>
<comment type="subcellular location">
    <subcellularLocation>
        <location evidence="1">Nucleus</location>
    </subcellularLocation>
</comment>
<dbReference type="InterPro" id="IPR019467">
    <property type="entry name" value="Hat1_N"/>
</dbReference>
<dbReference type="EC" id="2.3.1.48" evidence="3 9"/>
<dbReference type="InterPro" id="IPR037113">
    <property type="entry name" value="Hat1_N_sf"/>
</dbReference>
<dbReference type="InterPro" id="IPR017380">
    <property type="entry name" value="Hist_AcTrfase_B-typ_cat-su"/>
</dbReference>
<dbReference type="Gene3D" id="1.10.10.390">
    <property type="match status" value="1"/>
</dbReference>
<name>A0A9N6ZEK3_9CRUS</name>
<evidence type="ECO:0000256" key="8">
    <source>
        <dbReference type="ARBA" id="ARBA00048017"/>
    </source>
</evidence>
<keyword evidence="7 9" id="KW-0012">Acyltransferase</keyword>
<evidence type="ECO:0000256" key="1">
    <source>
        <dbReference type="ARBA" id="ARBA00004123"/>
    </source>
</evidence>
<organism evidence="16">
    <name type="scientific">Lynceus sp. MCZ IZ 141354</name>
    <dbReference type="NCBI Taxonomy" id="1930659"/>
    <lineage>
        <taxon>Eukaryota</taxon>
        <taxon>Metazoa</taxon>
        <taxon>Ecdysozoa</taxon>
        <taxon>Arthropoda</taxon>
        <taxon>Crustacea</taxon>
        <taxon>Branchiopoda</taxon>
        <taxon>Diplostraca</taxon>
        <taxon>Laevicaudata</taxon>
        <taxon>Lynceidae</taxon>
        <taxon>Lynceus</taxon>
    </lineage>
</organism>
<evidence type="ECO:0000256" key="10">
    <source>
        <dbReference type="PIRSR" id="PIRSR038084-1"/>
    </source>
</evidence>
<dbReference type="Pfam" id="PF21183">
    <property type="entry name" value="HAT1_C"/>
    <property type="match status" value="1"/>
</dbReference>
<evidence type="ECO:0000256" key="12">
    <source>
        <dbReference type="PIRSR" id="PIRSR038084-3"/>
    </source>
</evidence>
<feature type="active site" description="Proton donor/acceptor" evidence="10">
    <location>
        <position position="253"/>
    </location>
</feature>
<dbReference type="AlphaFoldDB" id="A0A9N6ZEK3"/>
<evidence type="ECO:0000259" key="15">
    <source>
        <dbReference type="Pfam" id="PF21183"/>
    </source>
</evidence>
<feature type="region of interest" description="Interaction with histone H4 N-terminus" evidence="11">
    <location>
        <begin position="44"/>
        <end position="46"/>
    </location>
</feature>
<dbReference type="InterPro" id="IPR048776">
    <property type="entry name" value="HAT1_C"/>
</dbReference>
<evidence type="ECO:0000256" key="4">
    <source>
        <dbReference type="ARBA" id="ARBA00021268"/>
    </source>
</evidence>
<evidence type="ECO:0000256" key="11">
    <source>
        <dbReference type="PIRSR" id="PIRSR038084-2"/>
    </source>
</evidence>
<sequence>MDKLQTYCCDSNLALEFKLVRKVEDIENAETNFKPEMSHQVYGDQESIFGYKGLKIKLYYTACQLKTYLGVEYETKIDSKVCKGIEADEVIEPLASKLDPGFYTNLDDFIKALDKEKTFKPFGELVKKFSVKDRDFEVYYCNIDEPGFKSFHKRLQTFLLWYIDAASFIDEDDSKWCFFLLFEKFNLNGDSHYGICGYATVYNYYAYPNLIRPRISQFLVLPPFQKIGLGANLLNALYAKYVGESDVLDITVEDPSDDFIRLRDFVDVKNCLPLKSFQQSAIKSGFSQEMVIEAKTAYKLNKKQARRVYEILSLYYTNVNDPEDMKKFRLNIKNRLNVPFQKEQMDFDRLAKVMKPEELASALSVMGREQRLESLEQQYRTLEEHYRHILLRLEASN</sequence>
<proteinExistence type="inferred from homology"/>
<evidence type="ECO:0000256" key="3">
    <source>
        <dbReference type="ARBA" id="ARBA00013184"/>
    </source>
</evidence>
<protein>
    <recommendedName>
        <fullName evidence="4 9">Histone acetyltransferase type B catalytic subunit</fullName>
        <ecNumber evidence="3 9">2.3.1.48</ecNumber>
    </recommendedName>
</protein>
<evidence type="ECO:0000256" key="6">
    <source>
        <dbReference type="ARBA" id="ARBA00023242"/>
    </source>
</evidence>
<evidence type="ECO:0000256" key="9">
    <source>
        <dbReference type="PIRNR" id="PIRNR038084"/>
    </source>
</evidence>
<feature type="site" description="Interaction with histone H4 N-terminus" evidence="12">
    <location>
        <position position="176"/>
    </location>
</feature>
<dbReference type="Gene3D" id="3.90.360.10">
    <property type="entry name" value="Histone acetyl transferase 1 (HAT1), N-terminal domain"/>
    <property type="match status" value="1"/>
</dbReference>
<dbReference type="GO" id="GO:0005634">
    <property type="term" value="C:nucleus"/>
    <property type="evidence" value="ECO:0007669"/>
    <property type="project" value="UniProtKB-SubCell"/>
</dbReference>
<evidence type="ECO:0000256" key="7">
    <source>
        <dbReference type="ARBA" id="ARBA00023315"/>
    </source>
</evidence>
<reference evidence="16" key="1">
    <citation type="submission" date="2021-04" db="EMBL/GenBank/DDBJ databases">
        <authorList>
            <person name="Cornetti L."/>
        </authorList>
    </citation>
    <scope>NUCLEOTIDE SEQUENCE</scope>
</reference>
<dbReference type="Pfam" id="PF10394">
    <property type="entry name" value="Hat1_N"/>
    <property type="match status" value="1"/>
</dbReference>
<dbReference type="SUPFAM" id="SSF55729">
    <property type="entry name" value="Acyl-CoA N-acyltransferases (Nat)"/>
    <property type="match status" value="1"/>
</dbReference>
<accession>A0A9N6ZEK3</accession>
<evidence type="ECO:0000259" key="14">
    <source>
        <dbReference type="Pfam" id="PF10394"/>
    </source>
</evidence>
<feature type="region of interest" description="Interaction with histone H4 N-terminus" evidence="11">
    <location>
        <begin position="202"/>
        <end position="204"/>
    </location>
</feature>
<dbReference type="PIRSF" id="PIRSF038084">
    <property type="entry name" value="HAT-B_cat"/>
    <property type="match status" value="1"/>
</dbReference>
<dbReference type="EMBL" id="OC988885">
    <property type="protein sequence ID" value="CAG4645540.1"/>
    <property type="molecule type" value="Genomic_DNA"/>
</dbReference>
<dbReference type="Gene3D" id="3.40.630.30">
    <property type="match status" value="1"/>
</dbReference>
<evidence type="ECO:0000256" key="13">
    <source>
        <dbReference type="SAM" id="Coils"/>
    </source>
</evidence>
<dbReference type="InterPro" id="IPR016181">
    <property type="entry name" value="Acyl_CoA_acyltransferase"/>
</dbReference>